<evidence type="ECO:0008006" key="3">
    <source>
        <dbReference type="Google" id="ProtNLM"/>
    </source>
</evidence>
<accession>A0A371EFY8</accession>
<comment type="caution">
    <text evidence="1">The sequence shown here is derived from an EMBL/GenBank/DDBJ whole genome shotgun (WGS) entry which is preliminary data.</text>
</comment>
<evidence type="ECO:0000313" key="2">
    <source>
        <dbReference type="Proteomes" id="UP000257109"/>
    </source>
</evidence>
<proteinExistence type="predicted"/>
<dbReference type="Proteomes" id="UP000257109">
    <property type="component" value="Unassembled WGS sequence"/>
</dbReference>
<feature type="non-terminal residue" evidence="1">
    <location>
        <position position="1"/>
    </location>
</feature>
<gene>
    <name evidence="1" type="ORF">CR513_56444</name>
</gene>
<dbReference type="EMBL" id="QJKJ01014146">
    <property type="protein sequence ID" value="RDX64941.1"/>
    <property type="molecule type" value="Genomic_DNA"/>
</dbReference>
<protein>
    <recommendedName>
        <fullName evidence="3">Copia protein</fullName>
    </recommendedName>
</protein>
<name>A0A371EFY8_MUCPR</name>
<organism evidence="1 2">
    <name type="scientific">Mucuna pruriens</name>
    <name type="common">Velvet bean</name>
    <name type="synonym">Dolichos pruriens</name>
    <dbReference type="NCBI Taxonomy" id="157652"/>
    <lineage>
        <taxon>Eukaryota</taxon>
        <taxon>Viridiplantae</taxon>
        <taxon>Streptophyta</taxon>
        <taxon>Embryophyta</taxon>
        <taxon>Tracheophyta</taxon>
        <taxon>Spermatophyta</taxon>
        <taxon>Magnoliopsida</taxon>
        <taxon>eudicotyledons</taxon>
        <taxon>Gunneridae</taxon>
        <taxon>Pentapetalae</taxon>
        <taxon>rosids</taxon>
        <taxon>fabids</taxon>
        <taxon>Fabales</taxon>
        <taxon>Fabaceae</taxon>
        <taxon>Papilionoideae</taxon>
        <taxon>50 kb inversion clade</taxon>
        <taxon>NPAAA clade</taxon>
        <taxon>indigoferoid/millettioid clade</taxon>
        <taxon>Phaseoleae</taxon>
        <taxon>Mucuna</taxon>
    </lineage>
</organism>
<keyword evidence="2" id="KW-1185">Reference proteome</keyword>
<sequence>KKSDSRAHLAQDEGTDLDFEVVLLMTITSNETQPRIPIEEEEEELTAASIFNKASNSTIKVEGELIHPAFIVEAELVEFDKVVTKEKWLKVMKEEINSIKKNQIENWWILLQIRNS</sequence>
<reference evidence="1" key="1">
    <citation type="submission" date="2018-05" db="EMBL/GenBank/DDBJ databases">
        <title>Draft genome of Mucuna pruriens seed.</title>
        <authorList>
            <person name="Nnadi N.E."/>
            <person name="Vos R."/>
            <person name="Hasami M.H."/>
            <person name="Devisetty U.K."/>
            <person name="Aguiy J.C."/>
        </authorList>
    </citation>
    <scope>NUCLEOTIDE SEQUENCE [LARGE SCALE GENOMIC DNA]</scope>
    <source>
        <strain evidence="1">JCA_2017</strain>
    </source>
</reference>
<dbReference type="AlphaFoldDB" id="A0A371EFY8"/>
<evidence type="ECO:0000313" key="1">
    <source>
        <dbReference type="EMBL" id="RDX64941.1"/>
    </source>
</evidence>